<keyword evidence="4" id="KW-0521">NADP</keyword>
<dbReference type="CDD" id="cd02932">
    <property type="entry name" value="OYE_YqiM_FMN"/>
    <property type="match status" value="1"/>
</dbReference>
<dbReference type="InterPro" id="IPR044152">
    <property type="entry name" value="YqjM-like"/>
</dbReference>
<comment type="cofactor">
    <cofactor evidence="1">
        <name>FMN</name>
        <dbReference type="ChEBI" id="CHEBI:58210"/>
    </cofactor>
</comment>
<dbReference type="GO" id="GO:0010181">
    <property type="term" value="F:FMN binding"/>
    <property type="evidence" value="ECO:0007669"/>
    <property type="project" value="InterPro"/>
</dbReference>
<evidence type="ECO:0000259" key="6">
    <source>
        <dbReference type="Pfam" id="PF00724"/>
    </source>
</evidence>
<dbReference type="InterPro" id="IPR013785">
    <property type="entry name" value="Aldolase_TIM"/>
</dbReference>
<dbReference type="EMBL" id="FNUG01000002">
    <property type="protein sequence ID" value="SEE73489.1"/>
    <property type="molecule type" value="Genomic_DNA"/>
</dbReference>
<evidence type="ECO:0000256" key="4">
    <source>
        <dbReference type="ARBA" id="ARBA00022857"/>
    </source>
</evidence>
<reference evidence="7 8" key="1">
    <citation type="submission" date="2016-10" db="EMBL/GenBank/DDBJ databases">
        <authorList>
            <person name="de Groot N.N."/>
        </authorList>
    </citation>
    <scope>NUCLEOTIDE SEQUENCE [LARGE SCALE GENOMIC DNA]</scope>
    <source>
        <strain evidence="7 8">DSM 23553</strain>
    </source>
</reference>
<evidence type="ECO:0000313" key="8">
    <source>
        <dbReference type="Proteomes" id="UP000199448"/>
    </source>
</evidence>
<keyword evidence="3" id="KW-0288">FMN</keyword>
<organism evidence="7 8">
    <name type="scientific">Salinimicrobium catena</name>
    <dbReference type="NCBI Taxonomy" id="390640"/>
    <lineage>
        <taxon>Bacteria</taxon>
        <taxon>Pseudomonadati</taxon>
        <taxon>Bacteroidota</taxon>
        <taxon>Flavobacteriia</taxon>
        <taxon>Flavobacteriales</taxon>
        <taxon>Flavobacteriaceae</taxon>
        <taxon>Salinimicrobium</taxon>
    </lineage>
</organism>
<dbReference type="PANTHER" id="PTHR43303">
    <property type="entry name" value="NADPH DEHYDROGENASE C23G7.10C-RELATED"/>
    <property type="match status" value="1"/>
</dbReference>
<dbReference type="OrthoDB" id="9772736at2"/>
<sequence length="357" mass="39429">MSSSPALFSPLKLRTIDLKNRIAVSPMCMYSSEDGFANNWHLVHLGTRAVGGAGLLLSEATAVSPEGRISPDDLGIWKDEHITKLAEIVQFLKKHGSVPGIQLAHAGRKASTTSPWKGYRLLEKEEGGWTPVAPSAIPFYEGNPAPEALDKAGIQKVINDFREGAKRALKAGFQVVEIHAAHGYLLHEFLSPLSNIREDEYGGSFENRCRLLLEVVSAVREVWPEELPLFVRISATDWVEGGWNATDSVRLSQMLKEQGMDLIDCSSGGMVPNAKIPANKGYQVEFARKIKEEAKIMTGAVGLITNEDQAEEILQQNQADLIFMGRELLRRPYFPLEAAKNVGIDIEWPPQYLRAKG</sequence>
<dbReference type="NCBIfam" id="NF010047">
    <property type="entry name" value="PRK13523.1"/>
    <property type="match status" value="1"/>
</dbReference>
<dbReference type="AlphaFoldDB" id="A0A1H5L8U6"/>
<evidence type="ECO:0000256" key="2">
    <source>
        <dbReference type="ARBA" id="ARBA00022630"/>
    </source>
</evidence>
<dbReference type="Pfam" id="PF00724">
    <property type="entry name" value="Oxidored_FMN"/>
    <property type="match status" value="1"/>
</dbReference>
<proteinExistence type="predicted"/>
<dbReference type="GO" id="GO:0003959">
    <property type="term" value="F:NADPH dehydrogenase activity"/>
    <property type="evidence" value="ECO:0007669"/>
    <property type="project" value="InterPro"/>
</dbReference>
<dbReference type="InterPro" id="IPR001155">
    <property type="entry name" value="OxRdtase_FMN_N"/>
</dbReference>
<dbReference type="SUPFAM" id="SSF51395">
    <property type="entry name" value="FMN-linked oxidoreductases"/>
    <property type="match status" value="1"/>
</dbReference>
<protein>
    <submittedName>
        <fullName evidence="7">2,4-dienoyl-CoA reductase</fullName>
    </submittedName>
</protein>
<keyword evidence="8" id="KW-1185">Reference proteome</keyword>
<evidence type="ECO:0000256" key="3">
    <source>
        <dbReference type="ARBA" id="ARBA00022643"/>
    </source>
</evidence>
<dbReference type="Gene3D" id="3.20.20.70">
    <property type="entry name" value="Aldolase class I"/>
    <property type="match status" value="1"/>
</dbReference>
<keyword evidence="2" id="KW-0285">Flavoprotein</keyword>
<evidence type="ECO:0000256" key="5">
    <source>
        <dbReference type="ARBA" id="ARBA00023002"/>
    </source>
</evidence>
<dbReference type="Proteomes" id="UP000199448">
    <property type="component" value="Unassembled WGS sequence"/>
</dbReference>
<gene>
    <name evidence="7" type="ORF">SAMN04488034_102186</name>
</gene>
<dbReference type="PANTHER" id="PTHR43303:SF4">
    <property type="entry name" value="NADPH DEHYDROGENASE C23G7.10C-RELATED"/>
    <property type="match status" value="1"/>
</dbReference>
<evidence type="ECO:0000313" key="7">
    <source>
        <dbReference type="EMBL" id="SEE73489.1"/>
    </source>
</evidence>
<name>A0A1H5L8U6_9FLAO</name>
<dbReference type="STRING" id="390640.SAMN04488034_102186"/>
<evidence type="ECO:0000256" key="1">
    <source>
        <dbReference type="ARBA" id="ARBA00001917"/>
    </source>
</evidence>
<accession>A0A1H5L8U6</accession>
<dbReference type="GO" id="GO:0050661">
    <property type="term" value="F:NADP binding"/>
    <property type="evidence" value="ECO:0007669"/>
    <property type="project" value="InterPro"/>
</dbReference>
<dbReference type="RefSeq" id="WP_093112524.1">
    <property type="nucleotide sequence ID" value="NZ_FNGG01000002.1"/>
</dbReference>
<feature type="domain" description="NADH:flavin oxidoreductase/NADH oxidase N-terminal" evidence="6">
    <location>
        <begin position="7"/>
        <end position="341"/>
    </location>
</feature>
<keyword evidence="5" id="KW-0560">Oxidoreductase</keyword>